<dbReference type="KEGG" id="pseg:D3H65_11690"/>
<reference evidence="1 2" key="1">
    <citation type="submission" date="2018-09" db="EMBL/GenBank/DDBJ databases">
        <title>Genome sequencing of strain 6GH32-13.</title>
        <authorList>
            <person name="Weon H.-Y."/>
            <person name="Heo J."/>
            <person name="Kwon S.-W."/>
        </authorList>
    </citation>
    <scope>NUCLEOTIDE SEQUENCE [LARGE SCALE GENOMIC DNA]</scope>
    <source>
        <strain evidence="1 2">5GH32-13</strain>
    </source>
</reference>
<sequence length="610" mass="65801">MRAQKTKYSSQGRRGWGPMVLLGFLAVTAAFIACNKTFDNTLQQDYGADGGAGKKQKMLVIIVDGAVGGEVQRMQAPFLTVLADNAIYSFDGLTDTYKDPVTNALGWTTLLTGVTAAKHKVTGEDFTGNDLQNYPSLFTRFKQQKPNLRTVALGASNDFIQNLATDATEKKTLASDAAVKDAVVGELTKGDADLLVAQFHAVDVAGMAGAYNADDAGYKTAMLKTDEYIQTIVETLSHRSTYALENWMVIVTSNKGSVLASDPVAADKLAYDDSRRNTFFICYAPNMKVSYKPGSLPFSGTTPVYQGGSAAATKAVGTNAGNLLDFGASGSYTIECKVKIPSGNYYYPAILGKRASFSGGVVGWVFFLEADYWMINFGQTSLGNRQIRGASIADGKWHTLTVTINQQNATTRRVETFTDGVYWDGGISDNTRNINSYGNLNSPAAFNIGQLATDNVTNLANYSITDVKIYDTAFGRDYILANSCKTSPAPEDPYNRRLVGYWSCREISNLSTPSGQKKALTAISGKYKAGDPAYPGYTNDKLALFLSGNYSSSSFVEVVNNVCPTPDANSFKVVPNSVDVVTQVLGWMGVNPSASWKLDGSTWLTSFMNL</sequence>
<name>A0A3B7MJI9_9BACT</name>
<dbReference type="InterPro" id="IPR013320">
    <property type="entry name" value="ConA-like_dom_sf"/>
</dbReference>
<dbReference type="InterPro" id="IPR017850">
    <property type="entry name" value="Alkaline_phosphatase_core_sf"/>
</dbReference>
<evidence type="ECO:0000313" key="1">
    <source>
        <dbReference type="EMBL" id="AXY74602.1"/>
    </source>
</evidence>
<dbReference type="GO" id="GO:0004553">
    <property type="term" value="F:hydrolase activity, hydrolyzing O-glycosyl compounds"/>
    <property type="evidence" value="ECO:0007669"/>
    <property type="project" value="UniProtKB-ARBA"/>
</dbReference>
<protein>
    <submittedName>
        <fullName evidence="1">DUF4983 domain-containing protein</fullName>
    </submittedName>
</protein>
<accession>A0A3B7MJI9</accession>
<dbReference type="SUPFAM" id="SSF49899">
    <property type="entry name" value="Concanavalin A-like lectins/glucanases"/>
    <property type="match status" value="1"/>
</dbReference>
<dbReference type="Gene3D" id="2.60.120.200">
    <property type="match status" value="1"/>
</dbReference>
<evidence type="ECO:0000313" key="2">
    <source>
        <dbReference type="Proteomes" id="UP000263900"/>
    </source>
</evidence>
<dbReference type="AlphaFoldDB" id="A0A3B7MJI9"/>
<dbReference type="SUPFAM" id="SSF53649">
    <property type="entry name" value="Alkaline phosphatase-like"/>
    <property type="match status" value="1"/>
</dbReference>
<keyword evidence="2" id="KW-1185">Reference proteome</keyword>
<dbReference type="Gene3D" id="3.40.720.10">
    <property type="entry name" value="Alkaline Phosphatase, subunit A"/>
    <property type="match status" value="1"/>
</dbReference>
<dbReference type="PROSITE" id="PS51257">
    <property type="entry name" value="PROKAR_LIPOPROTEIN"/>
    <property type="match status" value="1"/>
</dbReference>
<organism evidence="1 2">
    <name type="scientific">Paraflavitalea soli</name>
    <dbReference type="NCBI Taxonomy" id="2315862"/>
    <lineage>
        <taxon>Bacteria</taxon>
        <taxon>Pseudomonadati</taxon>
        <taxon>Bacteroidota</taxon>
        <taxon>Chitinophagia</taxon>
        <taxon>Chitinophagales</taxon>
        <taxon>Chitinophagaceae</taxon>
        <taxon>Paraflavitalea</taxon>
    </lineage>
</organism>
<dbReference type="Proteomes" id="UP000263900">
    <property type="component" value="Chromosome"/>
</dbReference>
<gene>
    <name evidence="1" type="ORF">D3H65_11690</name>
</gene>
<dbReference type="GO" id="GO:0005975">
    <property type="term" value="P:carbohydrate metabolic process"/>
    <property type="evidence" value="ECO:0007669"/>
    <property type="project" value="UniProtKB-ARBA"/>
</dbReference>
<proteinExistence type="predicted"/>
<dbReference type="RefSeq" id="WP_119050487.1">
    <property type="nucleotide sequence ID" value="NZ_CP032157.1"/>
</dbReference>
<dbReference type="OrthoDB" id="279982at2"/>
<dbReference type="EMBL" id="CP032157">
    <property type="protein sequence ID" value="AXY74602.1"/>
    <property type="molecule type" value="Genomic_DNA"/>
</dbReference>